<dbReference type="EMBL" id="JAKWBI020000512">
    <property type="protein sequence ID" value="KAJ2894261.1"/>
    <property type="molecule type" value="Genomic_DNA"/>
</dbReference>
<feature type="region of interest" description="Disordered" evidence="1">
    <location>
        <begin position="27"/>
        <end position="53"/>
    </location>
</feature>
<dbReference type="Proteomes" id="UP001201980">
    <property type="component" value="Unassembled WGS sequence"/>
</dbReference>
<evidence type="ECO:0000313" key="3">
    <source>
        <dbReference type="Proteomes" id="UP001201980"/>
    </source>
</evidence>
<name>A0AAD5RHD4_9PEZI</name>
<organism evidence="2 3">
    <name type="scientific">Zalerion maritima</name>
    <dbReference type="NCBI Taxonomy" id="339359"/>
    <lineage>
        <taxon>Eukaryota</taxon>
        <taxon>Fungi</taxon>
        <taxon>Dikarya</taxon>
        <taxon>Ascomycota</taxon>
        <taxon>Pezizomycotina</taxon>
        <taxon>Sordariomycetes</taxon>
        <taxon>Lulworthiomycetidae</taxon>
        <taxon>Lulworthiales</taxon>
        <taxon>Lulworthiaceae</taxon>
        <taxon>Zalerion</taxon>
    </lineage>
</organism>
<sequence>MYAQTLHPLSEASQWWTALEVGGGKLRVPTRPCSSSQWEPGHGGASAGDPIDHHGAYDKGSLFAVSNRSSDERQISALVMAPYTDAQK</sequence>
<keyword evidence="3" id="KW-1185">Reference proteome</keyword>
<protein>
    <submittedName>
        <fullName evidence="2">Uncharacterized protein</fullName>
    </submittedName>
</protein>
<comment type="caution">
    <text evidence="2">The sequence shown here is derived from an EMBL/GenBank/DDBJ whole genome shotgun (WGS) entry which is preliminary data.</text>
</comment>
<dbReference type="AlphaFoldDB" id="A0AAD5RHD4"/>
<accession>A0AAD5RHD4</accession>
<proteinExistence type="predicted"/>
<evidence type="ECO:0000256" key="1">
    <source>
        <dbReference type="SAM" id="MobiDB-lite"/>
    </source>
</evidence>
<evidence type="ECO:0000313" key="2">
    <source>
        <dbReference type="EMBL" id="KAJ2894261.1"/>
    </source>
</evidence>
<reference evidence="2" key="1">
    <citation type="submission" date="2022-07" db="EMBL/GenBank/DDBJ databases">
        <title>Draft genome sequence of Zalerion maritima ATCC 34329, a (micro)plastics degrading marine fungus.</title>
        <authorList>
            <person name="Paco A."/>
            <person name="Goncalves M.F.M."/>
            <person name="Rocha-Santos T.A.P."/>
            <person name="Alves A."/>
        </authorList>
    </citation>
    <scope>NUCLEOTIDE SEQUENCE</scope>
    <source>
        <strain evidence="2">ATCC 34329</strain>
    </source>
</reference>
<gene>
    <name evidence="2" type="ORF">MKZ38_007795</name>
</gene>